<proteinExistence type="predicted"/>
<keyword evidence="3" id="KW-1185">Reference proteome</keyword>
<sequence>MRILAAILLLSPALALADDVRCLQSSGSGKPIQLQLTLFTSAQGGWRGAGQVQYRGQPDSLPIVFKDSEEIMAVEGRPSEFRSTWLEVLPAAEKLGGRYQFHHQGAVLFAFTYTSASGKVFAFEETPAALDANNTCSW</sequence>
<dbReference type="EMBL" id="LZEU01000001">
    <property type="protein sequence ID" value="MBC9252947.1"/>
    <property type="molecule type" value="Genomic_DNA"/>
</dbReference>
<feature type="signal peptide" evidence="1">
    <location>
        <begin position="1"/>
        <end position="17"/>
    </location>
</feature>
<evidence type="ECO:0000313" key="2">
    <source>
        <dbReference type="EMBL" id="MBC9252947.1"/>
    </source>
</evidence>
<protein>
    <submittedName>
        <fullName evidence="2">Uncharacterized protein</fullName>
    </submittedName>
</protein>
<comment type="caution">
    <text evidence="2">The sequence shown here is derived from an EMBL/GenBank/DDBJ whole genome shotgun (WGS) entry which is preliminary data.</text>
</comment>
<evidence type="ECO:0000313" key="3">
    <source>
        <dbReference type="Proteomes" id="UP000744555"/>
    </source>
</evidence>
<keyword evidence="1" id="KW-0732">Signal</keyword>
<reference evidence="2 3" key="1">
    <citation type="submission" date="2016-06" db="EMBL/GenBank/DDBJ databases">
        <authorList>
            <person name="Ramos C."/>
            <person name="Pintado A."/>
            <person name="Crespo-Gomez J.I."/>
        </authorList>
    </citation>
    <scope>NUCLEOTIDE SEQUENCE [LARGE SCALE GENOMIC DNA]</scope>
    <source>
        <strain evidence="2 3">AVO110</strain>
    </source>
</reference>
<evidence type="ECO:0000256" key="1">
    <source>
        <dbReference type="SAM" id="SignalP"/>
    </source>
</evidence>
<gene>
    <name evidence="2" type="ORF">A9179_22020</name>
</gene>
<accession>A0ABR7S895</accession>
<dbReference type="RefSeq" id="WP_187808387.1">
    <property type="nucleotide sequence ID" value="NZ_LZEU01000001.1"/>
</dbReference>
<dbReference type="Proteomes" id="UP000744555">
    <property type="component" value="Unassembled WGS sequence"/>
</dbReference>
<feature type="chain" id="PRO_5045911284" evidence="1">
    <location>
        <begin position="18"/>
        <end position="138"/>
    </location>
</feature>
<organism evidence="2 3">
    <name type="scientific">Aquipseudomonas alcaligenes</name>
    <name type="common">Pseudomonas alcaligenes</name>
    <dbReference type="NCBI Taxonomy" id="43263"/>
    <lineage>
        <taxon>Bacteria</taxon>
        <taxon>Pseudomonadati</taxon>
        <taxon>Pseudomonadota</taxon>
        <taxon>Gammaproteobacteria</taxon>
        <taxon>Pseudomonadales</taxon>
        <taxon>Pseudomonadaceae</taxon>
        <taxon>Aquipseudomonas</taxon>
    </lineage>
</organism>
<name>A0ABR7S895_AQUAC</name>